<organism evidence="2 3">
    <name type="scientific">Rhodosorus marinus</name>
    <dbReference type="NCBI Taxonomy" id="101924"/>
    <lineage>
        <taxon>Eukaryota</taxon>
        <taxon>Rhodophyta</taxon>
        <taxon>Stylonematophyceae</taxon>
        <taxon>Stylonematales</taxon>
        <taxon>Stylonemataceae</taxon>
        <taxon>Rhodosorus</taxon>
    </lineage>
</organism>
<evidence type="ECO:0000313" key="2">
    <source>
        <dbReference type="EMBL" id="KAJ8907059.1"/>
    </source>
</evidence>
<feature type="region of interest" description="Disordered" evidence="1">
    <location>
        <begin position="177"/>
        <end position="196"/>
    </location>
</feature>
<comment type="caution">
    <text evidence="2">The sequence shown here is derived from an EMBL/GenBank/DDBJ whole genome shotgun (WGS) entry which is preliminary data.</text>
</comment>
<reference evidence="2 3" key="1">
    <citation type="journal article" date="2023" name="Nat. Commun.">
        <title>Origin of minicircular mitochondrial genomes in red algae.</title>
        <authorList>
            <person name="Lee Y."/>
            <person name="Cho C.H."/>
            <person name="Lee Y.M."/>
            <person name="Park S.I."/>
            <person name="Yang J.H."/>
            <person name="West J.A."/>
            <person name="Bhattacharya D."/>
            <person name="Yoon H.S."/>
        </authorList>
    </citation>
    <scope>NUCLEOTIDE SEQUENCE [LARGE SCALE GENOMIC DNA]</scope>
    <source>
        <strain evidence="2 3">CCMP1338</strain>
        <tissue evidence="2">Whole cell</tissue>
    </source>
</reference>
<evidence type="ECO:0000313" key="3">
    <source>
        <dbReference type="Proteomes" id="UP001157974"/>
    </source>
</evidence>
<gene>
    <name evidence="2" type="ORF">NDN08_003542</name>
</gene>
<proteinExistence type="predicted"/>
<protein>
    <submittedName>
        <fullName evidence="2">Uncharacterized protein</fullName>
    </submittedName>
</protein>
<sequence length="222" mass="24723">MEVLGREEEDDVTGYGIISDALEVKFLNVYNGLLTICRALDSRDPTARTLDLELERQLRSELRERIAVFAWLDKGTVRLEEATNAPRSKDPESAGILEEDGNREAVDLQLTILVREEPLVCSEEAADVASASEQEPAGHLQDCTFHKEDLRAMKELCLLNGKLSKIYENLSNLHKRLQSSSKGEEELTTPKISPVSEPRDLETTVLFAPLHAVQFNSGNTAC</sequence>
<dbReference type="AlphaFoldDB" id="A0AAV8UYE6"/>
<accession>A0AAV8UYE6</accession>
<evidence type="ECO:0000256" key="1">
    <source>
        <dbReference type="SAM" id="MobiDB-lite"/>
    </source>
</evidence>
<name>A0AAV8UYE6_9RHOD</name>
<dbReference type="Proteomes" id="UP001157974">
    <property type="component" value="Unassembled WGS sequence"/>
</dbReference>
<keyword evidence="3" id="KW-1185">Reference proteome</keyword>
<dbReference type="EMBL" id="JAMWBK010000003">
    <property type="protein sequence ID" value="KAJ8907059.1"/>
    <property type="molecule type" value="Genomic_DNA"/>
</dbReference>